<protein>
    <submittedName>
        <fullName evidence="1">Uncharacterized protein</fullName>
    </submittedName>
</protein>
<keyword evidence="2" id="KW-1185">Reference proteome</keyword>
<sequence length="90" mass="10035">MGTTRQCIIPKFNSRLNTIIKCTGHHHPAPSARPYYYGYSLQAPRAALSGPQAQRMPGPSYLYFPNVHGGLLLFISFSNYSTRKASLSLF</sequence>
<proteinExistence type="predicted"/>
<reference evidence="1 2" key="1">
    <citation type="journal article" date="2023" name="Int. J. Mol. Sci.">
        <title>De Novo Assembly and Annotation of 11 Diverse Shrub Willow (Salix) Genomes Reveals Novel Gene Organization in Sex-Linked Regions.</title>
        <authorList>
            <person name="Hyden B."/>
            <person name="Feng K."/>
            <person name="Yates T.B."/>
            <person name="Jawdy S."/>
            <person name="Cereghino C."/>
            <person name="Smart L.B."/>
            <person name="Muchero W."/>
        </authorList>
    </citation>
    <scope>NUCLEOTIDE SEQUENCE [LARGE SCALE GENOMIC DNA]</scope>
    <source>
        <tissue evidence="1">Shoot tip</tissue>
    </source>
</reference>
<organism evidence="1 2">
    <name type="scientific">Salix udensis</name>
    <dbReference type="NCBI Taxonomy" id="889485"/>
    <lineage>
        <taxon>Eukaryota</taxon>
        <taxon>Viridiplantae</taxon>
        <taxon>Streptophyta</taxon>
        <taxon>Embryophyta</taxon>
        <taxon>Tracheophyta</taxon>
        <taxon>Spermatophyta</taxon>
        <taxon>Magnoliopsida</taxon>
        <taxon>eudicotyledons</taxon>
        <taxon>Gunneridae</taxon>
        <taxon>Pentapetalae</taxon>
        <taxon>rosids</taxon>
        <taxon>fabids</taxon>
        <taxon>Malpighiales</taxon>
        <taxon>Salicaceae</taxon>
        <taxon>Saliceae</taxon>
        <taxon>Salix</taxon>
    </lineage>
</organism>
<dbReference type="AlphaFoldDB" id="A0AAD6JHE7"/>
<evidence type="ECO:0000313" key="1">
    <source>
        <dbReference type="EMBL" id="KAJ6405158.1"/>
    </source>
</evidence>
<comment type="caution">
    <text evidence="1">The sequence shown here is derived from an EMBL/GenBank/DDBJ whole genome shotgun (WGS) entry which is preliminary data.</text>
</comment>
<evidence type="ECO:0000313" key="2">
    <source>
        <dbReference type="Proteomes" id="UP001162972"/>
    </source>
</evidence>
<accession>A0AAD6JHE7</accession>
<gene>
    <name evidence="1" type="ORF">OIU84_013182</name>
</gene>
<name>A0AAD6JHE7_9ROSI</name>
<dbReference type="Proteomes" id="UP001162972">
    <property type="component" value="Chromosome 2"/>
</dbReference>
<dbReference type="EMBL" id="JAPFFJ010000017">
    <property type="protein sequence ID" value="KAJ6405158.1"/>
    <property type="molecule type" value="Genomic_DNA"/>
</dbReference>